<dbReference type="PANTHER" id="PTHR43235">
    <property type="entry name" value="GLUTAMINE AMIDOTRANSFERASE PB2B2.05-RELATED"/>
    <property type="match status" value="1"/>
</dbReference>
<dbReference type="Proteomes" id="UP001354649">
    <property type="component" value="Unassembled WGS sequence"/>
</dbReference>
<dbReference type="Pfam" id="PF07722">
    <property type="entry name" value="Peptidase_C26"/>
    <property type="match status" value="1"/>
</dbReference>
<dbReference type="InterPro" id="IPR011697">
    <property type="entry name" value="Peptidase_C26"/>
</dbReference>
<name>A0ABD5JH11_9ACTN</name>
<dbReference type="GeneID" id="97435077"/>
<dbReference type="InterPro" id="IPR029062">
    <property type="entry name" value="Class_I_gatase-like"/>
</dbReference>
<dbReference type="Gene3D" id="3.40.50.880">
    <property type="match status" value="1"/>
</dbReference>
<dbReference type="PROSITE" id="PS51273">
    <property type="entry name" value="GATASE_TYPE_1"/>
    <property type="match status" value="1"/>
</dbReference>
<dbReference type="RefSeq" id="WP_079059379.1">
    <property type="nucleotide sequence ID" value="NZ_CP108856.1"/>
</dbReference>
<dbReference type="SUPFAM" id="SSF52317">
    <property type="entry name" value="Class I glutamine amidotransferase-like"/>
    <property type="match status" value="1"/>
</dbReference>
<proteinExistence type="predicted"/>
<evidence type="ECO:0000313" key="1">
    <source>
        <dbReference type="EMBL" id="MEE4587046.1"/>
    </source>
</evidence>
<reference evidence="1 2" key="1">
    <citation type="submission" date="2023-11" db="EMBL/GenBank/DDBJ databases">
        <title>30 novel species of actinomycetes from the DSMZ collection.</title>
        <authorList>
            <person name="Nouioui I."/>
        </authorList>
    </citation>
    <scope>NUCLEOTIDE SEQUENCE [LARGE SCALE GENOMIC DNA]</scope>
    <source>
        <strain evidence="1 2">DSM 41602</strain>
    </source>
</reference>
<dbReference type="EMBL" id="JAZBJQ010000021">
    <property type="protein sequence ID" value="MEE4587046.1"/>
    <property type="molecule type" value="Genomic_DNA"/>
</dbReference>
<keyword evidence="1" id="KW-0378">Hydrolase</keyword>
<dbReference type="AlphaFoldDB" id="A0ABD5JH11"/>
<evidence type="ECO:0000313" key="2">
    <source>
        <dbReference type="Proteomes" id="UP001354649"/>
    </source>
</evidence>
<gene>
    <name evidence="1" type="ORF">V2K49_28675</name>
</gene>
<accession>A0ABD5JH11</accession>
<sequence length="247" mass="26622">MSSAVRRPLIAVTLGHDLPERPATLRLPRSYVRALVKAGATPIAVPPGVGGPCTRQVMEQVDGLFLPGGVDPHPRPFGEEVHPETTIDEELDALELNAITCAVSMGMPILGVCRGSQILNVALGGSLIQHLDPGTINHYRPDLPLSTEVHEVRLADDSRLAKLSGTQLLRVNSLHHQAISRSAPALRVVAQSEDGLAEAVEALDPARWMIGVQYHPEELLNHEAHSSLFDGFVSACSEFASERRRTA</sequence>
<dbReference type="InterPro" id="IPR044668">
    <property type="entry name" value="PuuD-like"/>
</dbReference>
<comment type="caution">
    <text evidence="1">The sequence shown here is derived from an EMBL/GenBank/DDBJ whole genome shotgun (WGS) entry which is preliminary data.</text>
</comment>
<dbReference type="PANTHER" id="PTHR43235:SF1">
    <property type="entry name" value="GLUTAMINE AMIDOTRANSFERASE PB2B2.05-RELATED"/>
    <property type="match status" value="1"/>
</dbReference>
<organism evidence="1 2">
    <name type="scientific">Streptomyces antimycoticus</name>
    <dbReference type="NCBI Taxonomy" id="68175"/>
    <lineage>
        <taxon>Bacteria</taxon>
        <taxon>Bacillati</taxon>
        <taxon>Actinomycetota</taxon>
        <taxon>Actinomycetes</taxon>
        <taxon>Kitasatosporales</taxon>
        <taxon>Streptomycetaceae</taxon>
        <taxon>Streptomyces</taxon>
        <taxon>Streptomyces violaceusniger group</taxon>
    </lineage>
</organism>
<protein>
    <submittedName>
        <fullName evidence="1">Gamma-glutamyl-gamma-aminobutyrate hydrolase family protein</fullName>
    </submittedName>
</protein>
<dbReference type="GO" id="GO:0016787">
    <property type="term" value="F:hydrolase activity"/>
    <property type="evidence" value="ECO:0007669"/>
    <property type="project" value="UniProtKB-KW"/>
</dbReference>
<dbReference type="CDD" id="cd01745">
    <property type="entry name" value="GATase1_2"/>
    <property type="match status" value="1"/>
</dbReference>